<accession>A0ABQ5V3E3</accession>
<gene>
    <name evidence="2" type="ORF">GCM10007854_17370</name>
</gene>
<organism evidence="2 3">
    <name type="scientific">Algimonas porphyrae</name>
    <dbReference type="NCBI Taxonomy" id="1128113"/>
    <lineage>
        <taxon>Bacteria</taxon>
        <taxon>Pseudomonadati</taxon>
        <taxon>Pseudomonadota</taxon>
        <taxon>Alphaproteobacteria</taxon>
        <taxon>Maricaulales</taxon>
        <taxon>Robiginitomaculaceae</taxon>
        <taxon>Algimonas</taxon>
    </lineage>
</organism>
<keyword evidence="1" id="KW-0812">Transmembrane</keyword>
<reference evidence="2" key="1">
    <citation type="journal article" date="2014" name="Int. J. Syst. Evol. Microbiol.">
        <title>Complete genome of a new Firmicutes species belonging to the dominant human colonic microbiota ('Ruminococcus bicirculans') reveals two chromosomes and a selective capacity to utilize plant glucans.</title>
        <authorList>
            <consortium name="NISC Comparative Sequencing Program"/>
            <person name="Wegmann U."/>
            <person name="Louis P."/>
            <person name="Goesmann A."/>
            <person name="Henrissat B."/>
            <person name="Duncan S.H."/>
            <person name="Flint H.J."/>
        </authorList>
    </citation>
    <scope>NUCLEOTIDE SEQUENCE</scope>
    <source>
        <strain evidence="2">NBRC 108216</strain>
    </source>
</reference>
<evidence type="ECO:0000313" key="3">
    <source>
        <dbReference type="Proteomes" id="UP001161390"/>
    </source>
</evidence>
<keyword evidence="3" id="KW-1185">Reference proteome</keyword>
<reference evidence="2" key="2">
    <citation type="submission" date="2023-01" db="EMBL/GenBank/DDBJ databases">
        <title>Draft genome sequence of Algimonas porphyrae strain NBRC 108216.</title>
        <authorList>
            <person name="Sun Q."/>
            <person name="Mori K."/>
        </authorList>
    </citation>
    <scope>NUCLEOTIDE SEQUENCE</scope>
    <source>
        <strain evidence="2">NBRC 108216</strain>
    </source>
</reference>
<feature type="transmembrane region" description="Helical" evidence="1">
    <location>
        <begin position="76"/>
        <end position="98"/>
    </location>
</feature>
<sequence>MGSLGGYAVLLGLLFAVHDTPWGVMDRLTPFLIIGSAGLALSIGPLIFARWQEKRPITGRGPGKACSHEALAPQRIIGLMAMGMMLGALISQTVKLFIS</sequence>
<keyword evidence="1" id="KW-1133">Transmembrane helix</keyword>
<dbReference type="RefSeq" id="WP_377886188.1">
    <property type="nucleotide sequence ID" value="NZ_JBHMDV010000001.1"/>
</dbReference>
<comment type="caution">
    <text evidence="2">The sequence shown here is derived from an EMBL/GenBank/DDBJ whole genome shotgun (WGS) entry which is preliminary data.</text>
</comment>
<dbReference type="EMBL" id="BSNJ01000003">
    <property type="protein sequence ID" value="GLQ20782.1"/>
    <property type="molecule type" value="Genomic_DNA"/>
</dbReference>
<evidence type="ECO:0000256" key="1">
    <source>
        <dbReference type="SAM" id="Phobius"/>
    </source>
</evidence>
<evidence type="ECO:0000313" key="2">
    <source>
        <dbReference type="EMBL" id="GLQ20782.1"/>
    </source>
</evidence>
<proteinExistence type="predicted"/>
<keyword evidence="1" id="KW-0472">Membrane</keyword>
<protein>
    <submittedName>
        <fullName evidence="2">Uncharacterized protein</fullName>
    </submittedName>
</protein>
<feature type="transmembrane region" description="Helical" evidence="1">
    <location>
        <begin position="29"/>
        <end position="49"/>
    </location>
</feature>
<name>A0ABQ5V3E3_9PROT</name>
<dbReference type="Proteomes" id="UP001161390">
    <property type="component" value="Unassembled WGS sequence"/>
</dbReference>